<organism evidence="1 2">
    <name type="scientific">Myroides odoratimimus</name>
    <dbReference type="NCBI Taxonomy" id="76832"/>
    <lineage>
        <taxon>Bacteria</taxon>
        <taxon>Pseudomonadati</taxon>
        <taxon>Bacteroidota</taxon>
        <taxon>Flavobacteriia</taxon>
        <taxon>Flavobacteriales</taxon>
        <taxon>Flavobacteriaceae</taxon>
        <taxon>Myroides</taxon>
    </lineage>
</organism>
<dbReference type="Proteomes" id="UP000069030">
    <property type="component" value="Chromosome"/>
</dbReference>
<dbReference type="KEGG" id="mod:AS202_02820"/>
<name>A0A0U3G588_9FLAO</name>
<dbReference type="EMBL" id="CP013690">
    <property type="protein sequence ID" value="ALU25157.1"/>
    <property type="molecule type" value="Genomic_DNA"/>
</dbReference>
<accession>A0A0U3G588</accession>
<gene>
    <name evidence="1" type="ORF">AS202_02820</name>
</gene>
<dbReference type="RefSeq" id="WP_006259585.1">
    <property type="nucleotide sequence ID" value="NZ_BCMQ01000017.1"/>
</dbReference>
<reference evidence="1 2" key="1">
    <citation type="journal article" date="2016" name="J. Zhejiang Univ. Sci. B">
        <title>Antibiotic resistance mechanisms of Myroides sp.</title>
        <authorList>
            <person name="Hu S."/>
            <person name="Yuan S."/>
            <person name="Qu H."/>
            <person name="Jiang T."/>
            <person name="Zhou Y."/>
            <person name="Wang M."/>
            <person name="Ming D."/>
        </authorList>
    </citation>
    <scope>NUCLEOTIDE SEQUENCE [LARGE SCALE GENOMIC DNA]</scope>
    <source>
        <strain evidence="1 2">PR63039</strain>
    </source>
</reference>
<evidence type="ECO:0000313" key="1">
    <source>
        <dbReference type="EMBL" id="ALU25157.1"/>
    </source>
</evidence>
<protein>
    <submittedName>
        <fullName evidence="1">Uncharacterized protein</fullName>
    </submittedName>
</protein>
<dbReference type="AlphaFoldDB" id="A0A0U3G588"/>
<proteinExistence type="predicted"/>
<sequence>MSIECIMHIEKSCQLKQELANEQLQKGNNGLAINYYIEAISRLEVLCASYKAYLKTGPKLYLQYIDISMRLATLYRKEQETDKYKKLVSKLNNYIDNVKELISKDHEMSITLANFKLKLNNI</sequence>
<evidence type="ECO:0000313" key="2">
    <source>
        <dbReference type="Proteomes" id="UP000069030"/>
    </source>
</evidence>